<feature type="compositionally biased region" description="Basic residues" evidence="1">
    <location>
        <begin position="1"/>
        <end position="15"/>
    </location>
</feature>
<organism evidence="3 4">
    <name type="scientific">Xyrichtys novacula</name>
    <name type="common">Pearly razorfish</name>
    <name type="synonym">Hemipteronotus novacula</name>
    <dbReference type="NCBI Taxonomy" id="13765"/>
    <lineage>
        <taxon>Eukaryota</taxon>
        <taxon>Metazoa</taxon>
        <taxon>Chordata</taxon>
        <taxon>Craniata</taxon>
        <taxon>Vertebrata</taxon>
        <taxon>Euteleostomi</taxon>
        <taxon>Actinopterygii</taxon>
        <taxon>Neopterygii</taxon>
        <taxon>Teleostei</taxon>
        <taxon>Neoteleostei</taxon>
        <taxon>Acanthomorphata</taxon>
        <taxon>Eupercaria</taxon>
        <taxon>Labriformes</taxon>
        <taxon>Labridae</taxon>
        <taxon>Xyrichtys</taxon>
    </lineage>
</organism>
<evidence type="ECO:0000313" key="3">
    <source>
        <dbReference type="EMBL" id="CAJ1057738.1"/>
    </source>
</evidence>
<dbReference type="InterPro" id="IPR038765">
    <property type="entry name" value="Papain-like_cys_pep_sf"/>
</dbReference>
<dbReference type="EMBL" id="OY660869">
    <property type="protein sequence ID" value="CAJ1057738.1"/>
    <property type="molecule type" value="Genomic_DNA"/>
</dbReference>
<dbReference type="Proteomes" id="UP001178508">
    <property type="component" value="Chromosome 6"/>
</dbReference>
<evidence type="ECO:0000256" key="1">
    <source>
        <dbReference type="SAM" id="MobiDB-lite"/>
    </source>
</evidence>
<proteinExistence type="predicted"/>
<dbReference type="AlphaFoldDB" id="A0AAV1F9N9"/>
<reference evidence="3" key="1">
    <citation type="submission" date="2023-08" db="EMBL/GenBank/DDBJ databases">
        <authorList>
            <person name="Alioto T."/>
            <person name="Alioto T."/>
            <person name="Gomez Garrido J."/>
        </authorList>
    </citation>
    <scope>NUCLEOTIDE SEQUENCE</scope>
</reference>
<name>A0AAV1F9N9_XYRNO</name>
<feature type="domain" description="Peptidase C76" evidence="2">
    <location>
        <begin position="55"/>
        <end position="170"/>
    </location>
</feature>
<dbReference type="Gene3D" id="3.90.70.120">
    <property type="match status" value="1"/>
</dbReference>
<evidence type="ECO:0000259" key="2">
    <source>
        <dbReference type="Pfam" id="PF04843"/>
    </source>
</evidence>
<gene>
    <name evidence="3" type="ORF">XNOV1_A003548</name>
</gene>
<dbReference type="InterPro" id="IPR006928">
    <property type="entry name" value="Herpes_teg_USP"/>
</dbReference>
<sequence>MPRKGKRSQAKKLHWQKFPESRVPKRGVVSPHPYNSGQVNTPDFSNANVTCVLASRSQGHDTYADSKNSQCSCNCATFLAFLHELGQLHTADLDLILDKGHAMYALTLGQLDVDGQKVDRFLNIDELPSIVVGDRQQHIMTKCQSVSGVFTAPTLLNNNLADVLQCLSAEMMQSLNRDKGLTSTADTQMMQSLNRDKGLTSTADTQMMQSLNRDKDLISTADTRIMQSLNGDKCCT</sequence>
<evidence type="ECO:0000313" key="4">
    <source>
        <dbReference type="Proteomes" id="UP001178508"/>
    </source>
</evidence>
<feature type="region of interest" description="Disordered" evidence="1">
    <location>
        <begin position="1"/>
        <end position="29"/>
    </location>
</feature>
<keyword evidence="4" id="KW-1185">Reference proteome</keyword>
<accession>A0AAV1F9N9</accession>
<dbReference type="Pfam" id="PF04843">
    <property type="entry name" value="Herpes_teg_N"/>
    <property type="match status" value="1"/>
</dbReference>
<protein>
    <submittedName>
        <fullName evidence="3">Uncharacterized protein LOC126387113</fullName>
    </submittedName>
</protein>
<dbReference type="SUPFAM" id="SSF54001">
    <property type="entry name" value="Cysteine proteinases"/>
    <property type="match status" value="1"/>
</dbReference>